<evidence type="ECO:0000313" key="14">
    <source>
        <dbReference type="EMBL" id="KAI3431675.1"/>
    </source>
</evidence>
<evidence type="ECO:0000256" key="10">
    <source>
        <dbReference type="SAM" id="MobiDB-lite"/>
    </source>
</evidence>
<dbReference type="SMART" id="SM00695">
    <property type="entry name" value="DUSP"/>
    <property type="match status" value="1"/>
</dbReference>
<feature type="region of interest" description="Disordered" evidence="10">
    <location>
        <begin position="498"/>
        <end position="572"/>
    </location>
</feature>
<dbReference type="GO" id="GO:0004843">
    <property type="term" value="F:cysteine-type deubiquitinase activity"/>
    <property type="evidence" value="ECO:0007669"/>
    <property type="project" value="UniProtKB-EC"/>
</dbReference>
<dbReference type="EC" id="3.4.19.12" evidence="4"/>
<feature type="region of interest" description="Disordered" evidence="10">
    <location>
        <begin position="1283"/>
        <end position="1302"/>
    </location>
</feature>
<evidence type="ECO:0000256" key="3">
    <source>
        <dbReference type="ARBA" id="ARBA00009085"/>
    </source>
</evidence>
<evidence type="ECO:0000256" key="4">
    <source>
        <dbReference type="ARBA" id="ARBA00012759"/>
    </source>
</evidence>
<dbReference type="InterPro" id="IPR044743">
    <property type="entry name" value="Ubl_USP48"/>
</dbReference>
<dbReference type="PROSITE" id="PS51283">
    <property type="entry name" value="DUSP"/>
    <property type="match status" value="1"/>
</dbReference>
<evidence type="ECO:0000256" key="5">
    <source>
        <dbReference type="ARBA" id="ARBA00022670"/>
    </source>
</evidence>
<dbReference type="InterPro" id="IPR000626">
    <property type="entry name" value="Ubiquitin-like_dom"/>
</dbReference>
<dbReference type="PANTHER" id="PTHR24006:SF722">
    <property type="entry name" value="UBIQUITIN CARBOXYL-TERMINAL HYDROLASE 48"/>
    <property type="match status" value="1"/>
</dbReference>
<dbReference type="InterPro" id="IPR028889">
    <property type="entry name" value="USP"/>
</dbReference>
<feature type="domain" description="Ubiquitin-like" evidence="11">
    <location>
        <begin position="1482"/>
        <end position="1539"/>
    </location>
</feature>
<evidence type="ECO:0000259" key="11">
    <source>
        <dbReference type="PROSITE" id="PS50053"/>
    </source>
</evidence>
<reference evidence="14" key="2">
    <citation type="submission" date="2020-11" db="EMBL/GenBank/DDBJ databases">
        <authorList>
            <person name="Cecchin M."/>
            <person name="Marcolungo L."/>
            <person name="Rossato M."/>
            <person name="Girolomoni L."/>
            <person name="Cosentino E."/>
            <person name="Cuine S."/>
            <person name="Li-Beisson Y."/>
            <person name="Delledonne M."/>
            <person name="Ballottari M."/>
        </authorList>
    </citation>
    <scope>NUCLEOTIDE SEQUENCE</scope>
    <source>
        <strain evidence="14">211/11P</strain>
        <tissue evidence="14">Whole cell</tissue>
    </source>
</reference>
<dbReference type="PANTHER" id="PTHR24006">
    <property type="entry name" value="UBIQUITIN CARBOXYL-TERMINAL HYDROLASE"/>
    <property type="match status" value="1"/>
</dbReference>
<dbReference type="InterPro" id="IPR006615">
    <property type="entry name" value="Pept_C19_DUSP"/>
</dbReference>
<dbReference type="InterPro" id="IPR038765">
    <property type="entry name" value="Papain-like_cys_pep_sf"/>
</dbReference>
<dbReference type="GO" id="GO:0006508">
    <property type="term" value="P:proteolysis"/>
    <property type="evidence" value="ECO:0007669"/>
    <property type="project" value="UniProtKB-KW"/>
</dbReference>
<feature type="compositionally biased region" description="Low complexity" evidence="10">
    <location>
        <begin position="989"/>
        <end position="999"/>
    </location>
</feature>
<feature type="domain" description="DUSP" evidence="13">
    <location>
        <begin position="706"/>
        <end position="805"/>
    </location>
</feature>
<feature type="compositionally biased region" description="Low complexity" evidence="10">
    <location>
        <begin position="1340"/>
        <end position="1366"/>
    </location>
</feature>
<dbReference type="EMBL" id="SIDB01000006">
    <property type="protein sequence ID" value="KAI3431675.1"/>
    <property type="molecule type" value="Genomic_DNA"/>
</dbReference>
<dbReference type="PROSITE" id="PS50235">
    <property type="entry name" value="USP_3"/>
    <property type="match status" value="1"/>
</dbReference>
<dbReference type="Pfam" id="PF06337">
    <property type="entry name" value="DUSP"/>
    <property type="match status" value="1"/>
</dbReference>
<comment type="caution">
    <text evidence="14">The sequence shown here is derived from an EMBL/GenBank/DDBJ whole genome shotgun (WGS) entry which is preliminary data.</text>
</comment>
<dbReference type="InterPro" id="IPR001394">
    <property type="entry name" value="Peptidase_C19_UCH"/>
</dbReference>
<comment type="subcellular location">
    <subcellularLocation>
        <location evidence="2">Nucleus</location>
    </subcellularLocation>
</comment>
<dbReference type="InterPro" id="IPR035927">
    <property type="entry name" value="DUSP-like_sf"/>
</dbReference>
<feature type="region of interest" description="Disordered" evidence="10">
    <location>
        <begin position="979"/>
        <end position="1026"/>
    </location>
</feature>
<dbReference type="SUPFAM" id="SSF143791">
    <property type="entry name" value="DUSP-like"/>
    <property type="match status" value="1"/>
</dbReference>
<feature type="compositionally biased region" description="Gly residues" evidence="10">
    <location>
        <begin position="498"/>
        <end position="538"/>
    </location>
</feature>
<feature type="compositionally biased region" description="Basic residues" evidence="10">
    <location>
        <begin position="1367"/>
        <end position="1376"/>
    </location>
</feature>
<dbReference type="GO" id="GO:0004197">
    <property type="term" value="F:cysteine-type endopeptidase activity"/>
    <property type="evidence" value="ECO:0007669"/>
    <property type="project" value="InterPro"/>
</dbReference>
<evidence type="ECO:0000256" key="7">
    <source>
        <dbReference type="ARBA" id="ARBA00022801"/>
    </source>
</evidence>
<dbReference type="SUPFAM" id="SSF54236">
    <property type="entry name" value="Ubiquitin-like"/>
    <property type="match status" value="1"/>
</dbReference>
<evidence type="ECO:0000256" key="8">
    <source>
        <dbReference type="ARBA" id="ARBA00022807"/>
    </source>
</evidence>
<feature type="region of interest" description="Disordered" evidence="10">
    <location>
        <begin position="918"/>
        <end position="938"/>
    </location>
</feature>
<accession>A0A9D4TQ55</accession>
<evidence type="ECO:0000313" key="15">
    <source>
        <dbReference type="Proteomes" id="UP001055712"/>
    </source>
</evidence>
<dbReference type="InterPro" id="IPR050164">
    <property type="entry name" value="Peptidase_C19"/>
</dbReference>
<dbReference type="CDD" id="cd01795">
    <property type="entry name" value="Ubl_USP48"/>
    <property type="match status" value="1"/>
</dbReference>
<dbReference type="PROSITE" id="PS00972">
    <property type="entry name" value="USP_1"/>
    <property type="match status" value="1"/>
</dbReference>
<evidence type="ECO:0000256" key="6">
    <source>
        <dbReference type="ARBA" id="ARBA00022786"/>
    </source>
</evidence>
<dbReference type="Proteomes" id="UP001055712">
    <property type="component" value="Unassembled WGS sequence"/>
</dbReference>
<feature type="domain" description="USP" evidence="12">
    <location>
        <begin position="111"/>
        <end position="489"/>
    </location>
</feature>
<dbReference type="Pfam" id="PF00443">
    <property type="entry name" value="UCH"/>
    <property type="match status" value="1"/>
</dbReference>
<feature type="compositionally biased region" description="Low complexity" evidence="10">
    <location>
        <begin position="384"/>
        <end position="398"/>
    </location>
</feature>
<protein>
    <recommendedName>
        <fullName evidence="4">ubiquitinyl hydrolase 1</fullName>
        <ecNumber evidence="4">3.4.19.12</ecNumber>
    </recommendedName>
</protein>
<dbReference type="Gene3D" id="3.90.70.10">
    <property type="entry name" value="Cysteine proteinases"/>
    <property type="match status" value="1"/>
</dbReference>
<feature type="compositionally biased region" description="Acidic residues" evidence="10">
    <location>
        <begin position="550"/>
        <end position="572"/>
    </location>
</feature>
<organism evidence="14 15">
    <name type="scientific">Chlorella vulgaris</name>
    <name type="common">Green alga</name>
    <dbReference type="NCBI Taxonomy" id="3077"/>
    <lineage>
        <taxon>Eukaryota</taxon>
        <taxon>Viridiplantae</taxon>
        <taxon>Chlorophyta</taxon>
        <taxon>core chlorophytes</taxon>
        <taxon>Trebouxiophyceae</taxon>
        <taxon>Chlorellales</taxon>
        <taxon>Chlorellaceae</taxon>
        <taxon>Chlorella clade</taxon>
        <taxon>Chlorella</taxon>
    </lineage>
</organism>
<keyword evidence="9" id="KW-0539">Nucleus</keyword>
<feature type="region of interest" description="Disordered" evidence="10">
    <location>
        <begin position="588"/>
        <end position="642"/>
    </location>
</feature>
<dbReference type="PROSITE" id="PS50053">
    <property type="entry name" value="UBIQUITIN_2"/>
    <property type="match status" value="1"/>
</dbReference>
<dbReference type="SUPFAM" id="SSF54001">
    <property type="entry name" value="Cysteine proteinases"/>
    <property type="match status" value="1"/>
</dbReference>
<dbReference type="GO" id="GO:0016579">
    <property type="term" value="P:protein deubiquitination"/>
    <property type="evidence" value="ECO:0007669"/>
    <property type="project" value="InterPro"/>
</dbReference>
<evidence type="ECO:0000259" key="13">
    <source>
        <dbReference type="PROSITE" id="PS51283"/>
    </source>
</evidence>
<evidence type="ECO:0000256" key="1">
    <source>
        <dbReference type="ARBA" id="ARBA00000707"/>
    </source>
</evidence>
<dbReference type="Pfam" id="PF00240">
    <property type="entry name" value="ubiquitin"/>
    <property type="match status" value="1"/>
</dbReference>
<evidence type="ECO:0000259" key="12">
    <source>
        <dbReference type="PROSITE" id="PS50235"/>
    </source>
</evidence>
<comment type="catalytic activity">
    <reaction evidence="1">
        <text>Thiol-dependent hydrolysis of ester, thioester, amide, peptide and isopeptide bonds formed by the C-terminal Gly of ubiquitin (a 76-residue protein attached to proteins as an intracellular targeting signal).</text>
        <dbReference type="EC" id="3.4.19.12"/>
    </reaction>
</comment>
<reference evidence="14" key="1">
    <citation type="journal article" date="2019" name="Plant J.">
        <title>Chlorella vulgaris genome assembly and annotation reveals the molecular basis for metabolic acclimation to high light conditions.</title>
        <authorList>
            <person name="Cecchin M."/>
            <person name="Marcolungo L."/>
            <person name="Rossato M."/>
            <person name="Girolomoni L."/>
            <person name="Cosentino E."/>
            <person name="Cuine S."/>
            <person name="Li-Beisson Y."/>
            <person name="Delledonne M."/>
            <person name="Ballottari M."/>
        </authorList>
    </citation>
    <scope>NUCLEOTIDE SEQUENCE</scope>
    <source>
        <strain evidence="14">211/11P</strain>
    </source>
</reference>
<dbReference type="Gene3D" id="3.30.2230.10">
    <property type="entry name" value="DUSP-like"/>
    <property type="match status" value="1"/>
</dbReference>
<keyword evidence="6" id="KW-0833">Ubl conjugation pathway</keyword>
<sequence length="1595" mass="166351">MKRSRPVKGKGKPDSGDLLGEEARSLKALIDTSGALTTVDVLRVLKADKPCEGLYSKSCKGKGGNPNCLCNLVPAPGGFRRQGLWTKAADVLGTLGPDPAANLREDRSKPVGLKNLGNTCYVNSVLQCLYANTAFRRAVYALKQPLADEPIVKELRLLFLSMEHGCSDPVDPEPLAKSLNLDHGVQQDGQEFMKLFLSLLEAKFGGQADVQGVIQALFRGQSGYLTVCQSCQQPSDSSARSDSFYEVDVPVKGFRSLQDSLNSMLMPETMEGDNQYSCERCMKKVDATRQLELRCLPPMLSFSLQRFVFDYAKMDRVKVSDKFAFPLTLDLAPIMCRPPSPDLVYQLEAIMIHKGGSATQGHYVAHIKLEGTPGCGSPASNQHEAAGQQAPASSPAAEVEAAAAPAVVAGGKQAAKAAGKPKAGGGQKAGAAKNAAAAAAGEGGATAAAAGAAAGGSGCSWWRFDDDAVTVLEGGPTSSSDHGALASKAAAGSAAAAAGGGKKAGKRGGGGAGTAAKGGRGGRGKAGGGRGGRGQAGKRGGRGRKAARQDDDDDEEEDFDTVSGSEDEAGEVNGDDELAAAMAASLQDAPRGGGGKVVPQVQPQQPSHAAAAAPAAGQAQAQDGQVQQGGQAQAPGQQQQQQLQQEEEIVSSNAYLLVYRRKGANLPMVPLDSEQEAALAAARAGFAEEQQRSAAAYADAKQQLLQRQQERQEEVRRIVETAAALEEGDSGRFVASEWLTKWADAGVEAGTPEPIDNSPLLCPHGGGKLDPNKAATDARRISTPAWQQLCASYRGGPELGPEDACPACLAALLDGIVAKEDTQGLKEHFLTVAALVLAGEGPEQGLAQDFFVSSTWLSAWLKRKGSVGSVPPTKDITCACGQLAPESSKSKRVAIPADFWRFLQRTWRAACAERRAKQDKRARKAAGDGVGSGGGGVWDVTEEQAAQQEQQQGAAGPPAAADRTTEVIDLDLDSPTAIGGEQQQRRRQQQQQQQQQQQRPRVRRGRGDGAAQVAGKEGKEEEEVQEVVVLDGDSDGGGGDVTPAVAAPAAAAAGAATTAAPVPEEQLLLEFPVGCSECAVCVGNLAEASHVLKGMQGRLQQEKAELAHLVHPQAQALTASQSYRLVPSAFMAQWRAYMQQAGKRALSPASKAAQIVQPPSLGDALLGVLCECHSNPSVKAEEGEQGAQQHAQQQQEVVMGEAQVQAVGVDGGKPEEPHVGTSTGSGWMLGYAPPAVTNRRGRWVLADADGGGDASNGGAAGADSAAFDVLPERDWYVLSAFYGSASDEGSGDGRKRRRQELQQSEQLAALLERGIEATLVVETPSPPPADAAANAPELGPQAHLQAPPQQPQPQGAAASSPAASPGKGHRPQRSRRAAGGGDVGLSEHDWEYSEANPYQLSRKPTSRQGAAGSAHFVTQPPLCQQAVAERQARRRAALLTYENEEIMLELAATVDEAVVAGDAAGGAGERKSKRARRGRAPVSVSSGDTLQQLRYHVLQTLDVHPKNARLFLRGAPLLAADEATLAECEVYPGDEIRVVDSGEHDGADLAYLFPSYSGKRAREAERGFTGTALTGLAPAATAGAEEGGKAADMVG</sequence>
<gene>
    <name evidence="14" type="ORF">D9Q98_004721</name>
</gene>
<evidence type="ECO:0000256" key="2">
    <source>
        <dbReference type="ARBA" id="ARBA00004123"/>
    </source>
</evidence>
<dbReference type="PROSITE" id="PS00973">
    <property type="entry name" value="USP_2"/>
    <property type="match status" value="1"/>
</dbReference>
<name>A0A9D4TQ55_CHLVU</name>
<feature type="region of interest" description="Disordered" evidence="10">
    <location>
        <begin position="1340"/>
        <end position="1387"/>
    </location>
</feature>
<dbReference type="InterPro" id="IPR018200">
    <property type="entry name" value="USP_CS"/>
</dbReference>
<dbReference type="InterPro" id="IPR029071">
    <property type="entry name" value="Ubiquitin-like_domsf"/>
</dbReference>
<proteinExistence type="inferred from homology"/>
<feature type="region of interest" description="Disordered" evidence="10">
    <location>
        <begin position="374"/>
        <end position="398"/>
    </location>
</feature>
<keyword evidence="15" id="KW-1185">Reference proteome</keyword>
<keyword evidence="8" id="KW-0788">Thiol protease</keyword>
<dbReference type="GO" id="GO:0005829">
    <property type="term" value="C:cytosol"/>
    <property type="evidence" value="ECO:0007669"/>
    <property type="project" value="TreeGrafter"/>
</dbReference>
<keyword evidence="5" id="KW-0645">Protease</keyword>
<feature type="compositionally biased region" description="Gly residues" evidence="10">
    <location>
        <begin position="928"/>
        <end position="937"/>
    </location>
</feature>
<keyword evidence="7" id="KW-0378">Hydrolase</keyword>
<feature type="region of interest" description="Disordered" evidence="10">
    <location>
        <begin position="1463"/>
        <end position="1485"/>
    </location>
</feature>
<dbReference type="OrthoDB" id="289038at2759"/>
<evidence type="ECO:0000256" key="9">
    <source>
        <dbReference type="ARBA" id="ARBA00023242"/>
    </source>
</evidence>
<feature type="compositionally biased region" description="Low complexity" evidence="10">
    <location>
        <begin position="597"/>
        <end position="642"/>
    </location>
</feature>
<dbReference type="GO" id="GO:0005634">
    <property type="term" value="C:nucleus"/>
    <property type="evidence" value="ECO:0007669"/>
    <property type="project" value="UniProtKB-SubCell"/>
</dbReference>
<comment type="similarity">
    <text evidence="3">Belongs to the peptidase C19 family.</text>
</comment>